<dbReference type="InterPro" id="IPR043129">
    <property type="entry name" value="ATPase_NBD"/>
</dbReference>
<evidence type="ECO:0000313" key="8">
    <source>
        <dbReference type="Proteomes" id="UP001526225"/>
    </source>
</evidence>
<dbReference type="EMBL" id="JAOZFE010000008">
    <property type="protein sequence ID" value="MCW0953692.1"/>
    <property type="molecule type" value="Genomic_DNA"/>
</dbReference>
<evidence type="ECO:0000256" key="4">
    <source>
        <dbReference type="ARBA" id="ARBA00022777"/>
    </source>
</evidence>
<organism evidence="7 8">
    <name type="scientific">Weissella ceti</name>
    <dbReference type="NCBI Taxonomy" id="759620"/>
    <lineage>
        <taxon>Bacteria</taxon>
        <taxon>Bacillati</taxon>
        <taxon>Bacillota</taxon>
        <taxon>Bacilli</taxon>
        <taxon>Lactobacillales</taxon>
        <taxon>Lactobacillaceae</taxon>
        <taxon>Weissella</taxon>
    </lineage>
</organism>
<comment type="caution">
    <text evidence="7">The sequence shown here is derived from an EMBL/GenBank/DDBJ whole genome shotgun (WGS) entry which is preliminary data.</text>
</comment>
<dbReference type="InterPro" id="IPR018485">
    <property type="entry name" value="FGGY_C"/>
</dbReference>
<proteinExistence type="inferred from homology"/>
<keyword evidence="3" id="KW-0547">Nucleotide-binding</keyword>
<name>A0ABT3E6W8_9LACO</name>
<accession>A0ABT3E6W8</accession>
<evidence type="ECO:0000256" key="3">
    <source>
        <dbReference type="ARBA" id="ARBA00022741"/>
    </source>
</evidence>
<reference evidence="7 8" key="1">
    <citation type="submission" date="2022-10" db="EMBL/GenBank/DDBJ databases">
        <title>Weissella fermenti sp. nov., isolated from fermented cabbage.</title>
        <authorList>
            <person name="Lee J.K."/>
            <person name="Baek J.H."/>
            <person name="Choi D.G."/>
            <person name="Kim J.M."/>
            <person name="Jeon C.O."/>
        </authorList>
    </citation>
    <scope>NUCLEOTIDE SEQUENCE [LARGE SCALE GENOMIC DNA]</scope>
    <source>
        <strain evidence="7 8">KACC 18534</strain>
    </source>
</reference>
<evidence type="ECO:0000256" key="1">
    <source>
        <dbReference type="ARBA" id="ARBA00009156"/>
    </source>
</evidence>
<dbReference type="Proteomes" id="UP001526225">
    <property type="component" value="Unassembled WGS sequence"/>
</dbReference>
<dbReference type="Gene3D" id="3.30.420.40">
    <property type="match status" value="1"/>
</dbReference>
<evidence type="ECO:0000256" key="2">
    <source>
        <dbReference type="ARBA" id="ARBA00022679"/>
    </source>
</evidence>
<protein>
    <submittedName>
        <fullName evidence="7">FGGY-family carbohydrate kinase</fullName>
    </submittedName>
</protein>
<dbReference type="Pfam" id="PF02782">
    <property type="entry name" value="FGGY_C"/>
    <property type="match status" value="1"/>
</dbReference>
<keyword evidence="2" id="KW-0808">Transferase</keyword>
<evidence type="ECO:0000313" key="7">
    <source>
        <dbReference type="EMBL" id="MCW0953692.1"/>
    </source>
</evidence>
<dbReference type="PANTHER" id="PTHR10196">
    <property type="entry name" value="SUGAR KINASE"/>
    <property type="match status" value="1"/>
</dbReference>
<evidence type="ECO:0000256" key="5">
    <source>
        <dbReference type="ARBA" id="ARBA00022840"/>
    </source>
</evidence>
<feature type="domain" description="Carbohydrate kinase FGGY C-terminal" evidence="6">
    <location>
        <begin position="1"/>
        <end position="44"/>
    </location>
</feature>
<gene>
    <name evidence="7" type="ORF">OIT44_06425</name>
</gene>
<comment type="similarity">
    <text evidence="1">Belongs to the FGGY kinase family.</text>
</comment>
<evidence type="ECO:0000259" key="6">
    <source>
        <dbReference type="Pfam" id="PF02782"/>
    </source>
</evidence>
<dbReference type="PANTHER" id="PTHR10196:SF69">
    <property type="entry name" value="GLYCEROL KINASE"/>
    <property type="match status" value="1"/>
</dbReference>
<dbReference type="SUPFAM" id="SSF53067">
    <property type="entry name" value="Actin-like ATPase domain"/>
    <property type="match status" value="1"/>
</dbReference>
<keyword evidence="4 7" id="KW-0418">Kinase</keyword>
<dbReference type="RefSeq" id="WP_264336113.1">
    <property type="nucleotide sequence ID" value="NZ_JAOZFE010000008.1"/>
</dbReference>
<feature type="non-terminal residue" evidence="7">
    <location>
        <position position="1"/>
    </location>
</feature>
<keyword evidence="8" id="KW-1185">Reference proteome</keyword>
<keyword evidence="5" id="KW-0067">ATP-binding</keyword>
<dbReference type="GO" id="GO:0016301">
    <property type="term" value="F:kinase activity"/>
    <property type="evidence" value="ECO:0007669"/>
    <property type="project" value="UniProtKB-KW"/>
</dbReference>
<sequence>LLTDGSVSRNPYLMQFQSDIADIRIDRAMDEDATALGAAFLAGRTIGFWSDIADMTHYLEKGRQFTANMPEEKRTHLLNGWHAAIQSTQAFTQED</sequence>